<dbReference type="Gene3D" id="3.30.470.10">
    <property type="match status" value="1"/>
</dbReference>
<keyword evidence="5" id="KW-1185">Reference proteome</keyword>
<evidence type="ECO:0000256" key="3">
    <source>
        <dbReference type="ARBA" id="ARBA00022898"/>
    </source>
</evidence>
<dbReference type="AlphaFoldDB" id="A0A0B2B4B1"/>
<organism evidence="4 5">
    <name type="scientific">Mumia flava</name>
    <dbReference type="NCBI Taxonomy" id="1348852"/>
    <lineage>
        <taxon>Bacteria</taxon>
        <taxon>Bacillati</taxon>
        <taxon>Actinomycetota</taxon>
        <taxon>Actinomycetes</taxon>
        <taxon>Propionibacteriales</taxon>
        <taxon>Nocardioidaceae</taxon>
        <taxon>Mumia</taxon>
    </lineage>
</organism>
<dbReference type="OrthoDB" id="9804984at2"/>
<dbReference type="InterPro" id="IPR043131">
    <property type="entry name" value="BCAT-like_N"/>
</dbReference>
<dbReference type="SUPFAM" id="SSF56752">
    <property type="entry name" value="D-aminoacid aminotransferase-like PLP-dependent enzymes"/>
    <property type="match status" value="1"/>
</dbReference>
<dbReference type="InterPro" id="IPR050571">
    <property type="entry name" value="Class-IV_PLP-Dep_Aminotrnsfr"/>
</dbReference>
<dbReference type="GO" id="GO:0046394">
    <property type="term" value="P:carboxylic acid biosynthetic process"/>
    <property type="evidence" value="ECO:0007669"/>
    <property type="project" value="UniProtKB-ARBA"/>
</dbReference>
<dbReference type="EMBL" id="PGEZ01000002">
    <property type="protein sequence ID" value="PJJ53449.1"/>
    <property type="molecule type" value="Genomic_DNA"/>
</dbReference>
<dbReference type="InterPro" id="IPR043132">
    <property type="entry name" value="BCAT-like_C"/>
</dbReference>
<dbReference type="FunFam" id="3.30.470.10:FF:000010">
    <property type="entry name" value="Branched-chain-amino-acid aminotransferase-like protein 1"/>
    <property type="match status" value="1"/>
</dbReference>
<comment type="similarity">
    <text evidence="2">Belongs to the class-IV pyridoxal-phosphate-dependent aminotransferase family.</text>
</comment>
<evidence type="ECO:0000313" key="5">
    <source>
        <dbReference type="Proteomes" id="UP000230842"/>
    </source>
</evidence>
<dbReference type="GO" id="GO:0008652">
    <property type="term" value="P:amino acid biosynthetic process"/>
    <property type="evidence" value="ECO:0007669"/>
    <property type="project" value="UniProtKB-ARBA"/>
</dbReference>
<dbReference type="PANTHER" id="PTHR42743:SF11">
    <property type="entry name" value="AMINODEOXYCHORISMATE LYASE"/>
    <property type="match status" value="1"/>
</dbReference>
<comment type="cofactor">
    <cofactor evidence="1">
        <name>pyridoxal 5'-phosphate</name>
        <dbReference type="ChEBI" id="CHEBI:597326"/>
    </cofactor>
</comment>
<evidence type="ECO:0000313" key="4">
    <source>
        <dbReference type="EMBL" id="PJJ53449.1"/>
    </source>
</evidence>
<dbReference type="FunFam" id="3.20.10.10:FF:000002">
    <property type="entry name" value="D-alanine aminotransferase"/>
    <property type="match status" value="1"/>
</dbReference>
<evidence type="ECO:0000256" key="1">
    <source>
        <dbReference type="ARBA" id="ARBA00001933"/>
    </source>
</evidence>
<sequence>MLQTYDPRNDDLLIGIDDRIVHRDTAGVSPFDSVVQGGDAVWEGLRLHGGRIFKLTEHLDRLRRSAQALAFAEIPGHDAITARICAVLAANAMTDDVHIRLTLTRGVKLTSGMDPRLNTGGPTLIVLAEFKSPVYDDTGITLVTSSVRRHRPDSLDPKIHHNNLLTSILAKIEANVAGADDALMLDDDGFVAETNATHVFHVGGGVVRTSSTRACPEGITRETVLEICEAEAIPYEVGDFSLPQVYAADEVFVTGTMGGVTPVVAVDGRTIGDGTAGPVLARIAEAYAARTAAEGTPVV</sequence>
<proteinExistence type="inferred from homology"/>
<keyword evidence="3" id="KW-0663">Pyridoxal phosphate</keyword>
<keyword evidence="4" id="KW-0808">Transferase</keyword>
<dbReference type="RefSeq" id="WP_039361897.1">
    <property type="nucleotide sequence ID" value="NZ_PGEZ01000002.1"/>
</dbReference>
<dbReference type="Pfam" id="PF01063">
    <property type="entry name" value="Aminotran_4"/>
    <property type="match status" value="1"/>
</dbReference>
<dbReference type="InterPro" id="IPR001544">
    <property type="entry name" value="Aminotrans_IV"/>
</dbReference>
<dbReference type="InterPro" id="IPR036038">
    <property type="entry name" value="Aminotransferase-like"/>
</dbReference>
<name>A0A0B2B4B1_9ACTN</name>
<evidence type="ECO:0000256" key="2">
    <source>
        <dbReference type="ARBA" id="ARBA00009320"/>
    </source>
</evidence>
<gene>
    <name evidence="4" type="ORF">CLV56_2938</name>
</gene>
<reference evidence="4 5" key="1">
    <citation type="submission" date="2017-11" db="EMBL/GenBank/DDBJ databases">
        <title>Genomic Encyclopedia of Archaeal and Bacterial Type Strains, Phase II (KMG-II): From Individual Species to Whole Genera.</title>
        <authorList>
            <person name="Goeker M."/>
        </authorList>
    </citation>
    <scope>NUCLEOTIDE SEQUENCE [LARGE SCALE GENOMIC DNA]</scope>
    <source>
        <strain evidence="4 5">DSM 27763</strain>
    </source>
</reference>
<dbReference type="Proteomes" id="UP000230842">
    <property type="component" value="Unassembled WGS sequence"/>
</dbReference>
<dbReference type="PANTHER" id="PTHR42743">
    <property type="entry name" value="AMINO-ACID AMINOTRANSFERASE"/>
    <property type="match status" value="1"/>
</dbReference>
<comment type="caution">
    <text evidence="4">The sequence shown here is derived from an EMBL/GenBank/DDBJ whole genome shotgun (WGS) entry which is preliminary data.</text>
</comment>
<dbReference type="Gene3D" id="3.20.10.10">
    <property type="entry name" value="D-amino Acid Aminotransferase, subunit A, domain 2"/>
    <property type="match status" value="1"/>
</dbReference>
<dbReference type="GO" id="GO:0008483">
    <property type="term" value="F:transaminase activity"/>
    <property type="evidence" value="ECO:0007669"/>
    <property type="project" value="UniProtKB-KW"/>
</dbReference>
<accession>A0A0B2B4B1</accession>
<protein>
    <submittedName>
        <fullName evidence="4">Branched-chain amino acid aminotransferase</fullName>
    </submittedName>
</protein>
<keyword evidence="4" id="KW-0032">Aminotransferase</keyword>